<dbReference type="InterPro" id="IPR052527">
    <property type="entry name" value="Metal_cation-efflux_comp"/>
</dbReference>
<keyword evidence="3 5" id="KW-1133">Transmembrane helix</keyword>
<feature type="transmembrane region" description="Helical" evidence="5">
    <location>
        <begin position="46"/>
        <end position="65"/>
    </location>
</feature>
<gene>
    <name evidence="6" type="ORF">SDC9_49612</name>
</gene>
<reference evidence="6" key="1">
    <citation type="submission" date="2019-08" db="EMBL/GenBank/DDBJ databases">
        <authorList>
            <person name="Kucharzyk K."/>
            <person name="Murdoch R.W."/>
            <person name="Higgins S."/>
            <person name="Loffler F."/>
        </authorList>
    </citation>
    <scope>NUCLEOTIDE SEQUENCE</scope>
</reference>
<protein>
    <recommendedName>
        <fullName evidence="7">Steroid 5-alpha reductase C-terminal domain-containing protein</fullName>
    </recommendedName>
</protein>
<name>A0A644WIF7_9ZZZZ</name>
<evidence type="ECO:0000313" key="6">
    <source>
        <dbReference type="EMBL" id="MPM03347.1"/>
    </source>
</evidence>
<feature type="transmembrane region" description="Helical" evidence="5">
    <location>
        <begin position="7"/>
        <end position="26"/>
    </location>
</feature>
<evidence type="ECO:0000256" key="3">
    <source>
        <dbReference type="ARBA" id="ARBA00022989"/>
    </source>
</evidence>
<feature type="transmembrane region" description="Helical" evidence="5">
    <location>
        <begin position="123"/>
        <end position="141"/>
    </location>
</feature>
<comment type="subcellular location">
    <subcellularLocation>
        <location evidence="1">Endomembrane system</location>
        <topology evidence="1">Multi-pass membrane protein</topology>
    </subcellularLocation>
</comment>
<dbReference type="Pfam" id="PF04191">
    <property type="entry name" value="PEMT"/>
    <property type="match status" value="1"/>
</dbReference>
<keyword evidence="2 5" id="KW-0812">Transmembrane</keyword>
<evidence type="ECO:0000256" key="1">
    <source>
        <dbReference type="ARBA" id="ARBA00004127"/>
    </source>
</evidence>
<dbReference type="Gene3D" id="1.20.120.1630">
    <property type="match status" value="1"/>
</dbReference>
<dbReference type="AlphaFoldDB" id="A0A644WIF7"/>
<evidence type="ECO:0000256" key="5">
    <source>
        <dbReference type="SAM" id="Phobius"/>
    </source>
</evidence>
<proteinExistence type="predicted"/>
<dbReference type="EMBL" id="VSSQ01000945">
    <property type="protein sequence ID" value="MPM03347.1"/>
    <property type="molecule type" value="Genomic_DNA"/>
</dbReference>
<dbReference type="InterPro" id="IPR007318">
    <property type="entry name" value="Phopholipid_MeTrfase"/>
</dbReference>
<dbReference type="PANTHER" id="PTHR43847">
    <property type="entry name" value="BLL3993 PROTEIN"/>
    <property type="match status" value="1"/>
</dbReference>
<accession>A0A644WIF7</accession>
<organism evidence="6">
    <name type="scientific">bioreactor metagenome</name>
    <dbReference type="NCBI Taxonomy" id="1076179"/>
    <lineage>
        <taxon>unclassified sequences</taxon>
        <taxon>metagenomes</taxon>
        <taxon>ecological metagenomes</taxon>
    </lineage>
</organism>
<dbReference type="PANTHER" id="PTHR43847:SF1">
    <property type="entry name" value="BLL3993 PROTEIN"/>
    <property type="match status" value="1"/>
</dbReference>
<sequence length="174" mass="19909">MKDLIRHIAGYTFGFVVFILLIPFGLYQLSQTGWLFQDVIVFKSDLIRILLSLLIFIVGAVFGAWSNIFLNKVGKGGPVEAFGVALSPRSKKLVTTGPYRFTRNPMVFGAFMMYLGISLFLNSIIDVICVILFLVMMMVFLKLSEEKRLQRDFGEEYTEYKKKVPMIFPFIHQA</sequence>
<dbReference type="GO" id="GO:0012505">
    <property type="term" value="C:endomembrane system"/>
    <property type="evidence" value="ECO:0007669"/>
    <property type="project" value="UniProtKB-SubCell"/>
</dbReference>
<evidence type="ECO:0008006" key="7">
    <source>
        <dbReference type="Google" id="ProtNLM"/>
    </source>
</evidence>
<keyword evidence="4 5" id="KW-0472">Membrane</keyword>
<evidence type="ECO:0000256" key="4">
    <source>
        <dbReference type="ARBA" id="ARBA00023136"/>
    </source>
</evidence>
<comment type="caution">
    <text evidence="6">The sequence shown here is derived from an EMBL/GenBank/DDBJ whole genome shotgun (WGS) entry which is preliminary data.</text>
</comment>
<evidence type="ECO:0000256" key="2">
    <source>
        <dbReference type="ARBA" id="ARBA00022692"/>
    </source>
</evidence>